<proteinExistence type="predicted"/>
<dbReference type="STRING" id="659014.SAMN04487996_111154"/>
<dbReference type="InterPro" id="IPR046674">
    <property type="entry name" value="DUF6544"/>
</dbReference>
<dbReference type="Pfam" id="PF20181">
    <property type="entry name" value="DUF6544"/>
    <property type="match status" value="1"/>
</dbReference>
<organism evidence="2 3">
    <name type="scientific">Dyadobacter soli</name>
    <dbReference type="NCBI Taxonomy" id="659014"/>
    <lineage>
        <taxon>Bacteria</taxon>
        <taxon>Pseudomonadati</taxon>
        <taxon>Bacteroidota</taxon>
        <taxon>Cytophagia</taxon>
        <taxon>Cytophagales</taxon>
        <taxon>Spirosomataceae</taxon>
        <taxon>Dyadobacter</taxon>
    </lineage>
</organism>
<dbReference type="Proteomes" id="UP000198748">
    <property type="component" value="Unassembled WGS sequence"/>
</dbReference>
<keyword evidence="3" id="KW-1185">Reference proteome</keyword>
<feature type="transmembrane region" description="Helical" evidence="1">
    <location>
        <begin position="26"/>
        <end position="47"/>
    </location>
</feature>
<keyword evidence="1" id="KW-0472">Membrane</keyword>
<dbReference type="AlphaFoldDB" id="A0A1G7M5F1"/>
<keyword evidence="1" id="KW-1133">Transmembrane helix</keyword>
<name>A0A1G7M5F1_9BACT</name>
<dbReference type="RefSeq" id="WP_218132928.1">
    <property type="nucleotide sequence ID" value="NZ_FNAN01000011.1"/>
</dbReference>
<evidence type="ECO:0000313" key="3">
    <source>
        <dbReference type="Proteomes" id="UP000198748"/>
    </source>
</evidence>
<accession>A0A1G7M5F1</accession>
<evidence type="ECO:0000256" key="1">
    <source>
        <dbReference type="SAM" id="Phobius"/>
    </source>
</evidence>
<evidence type="ECO:0000313" key="2">
    <source>
        <dbReference type="EMBL" id="SDF56419.1"/>
    </source>
</evidence>
<gene>
    <name evidence="2" type="ORF">SAMN04487996_111154</name>
</gene>
<sequence>MDIIKPLSRGQVPSNARGKVATATKWALRVITLLILVFFLGRLNLYLRFSGDVARLLANAADVSANKFNYRQLEGLPSPVQRYFRHVIRPGQSYISSVHLLHSGFFKTDLKKGWVSISGEEYFTAHRPGFVWKGKTATFTARDMFIDGKGRLVVHLFSLFQIQDSQGPQFNRGELMRWLGESVCFPTNLLPSKDLKWYPVDERSARLEYTYQGMLISFMVAFNANYEIQQMTAMRNMGDGPRQKWVTRLSDYQLREGMLIPTVLEAAWDLPEGYFPYARFVTTEIEYNQAI</sequence>
<keyword evidence="1" id="KW-0812">Transmembrane</keyword>
<dbReference type="EMBL" id="FNAN01000011">
    <property type="protein sequence ID" value="SDF56419.1"/>
    <property type="molecule type" value="Genomic_DNA"/>
</dbReference>
<reference evidence="3" key="1">
    <citation type="submission" date="2016-10" db="EMBL/GenBank/DDBJ databases">
        <authorList>
            <person name="Varghese N."/>
            <person name="Submissions S."/>
        </authorList>
    </citation>
    <scope>NUCLEOTIDE SEQUENCE [LARGE SCALE GENOMIC DNA]</scope>
    <source>
        <strain evidence="3">DSM 25329</strain>
    </source>
</reference>
<protein>
    <submittedName>
        <fullName evidence="2">Uncharacterized protein</fullName>
    </submittedName>
</protein>